<dbReference type="Proteomes" id="UP000321393">
    <property type="component" value="Unassembled WGS sequence"/>
</dbReference>
<sequence length="120" mass="13328">MEIFAFGMKMDEQALEPGTDEIPGMKVPLKRPKEGGDTCNKAQANTSRPEEARLRLPDPGHTSFLVQQHESGIERSDDFEWLNMKIKPILRTDESTGRSLTAGMGSDPSYSKHSTTTDFA</sequence>
<feature type="compositionally biased region" description="Basic and acidic residues" evidence="1">
    <location>
        <begin position="48"/>
        <end position="58"/>
    </location>
</feature>
<reference evidence="2 3" key="1">
    <citation type="submission" date="2019-08" db="EMBL/GenBank/DDBJ databases">
        <title>Draft genome sequences of two oriental melons (Cucumis melo L. var makuwa).</title>
        <authorList>
            <person name="Kwon S.-Y."/>
        </authorList>
    </citation>
    <scope>NUCLEOTIDE SEQUENCE [LARGE SCALE GENOMIC DNA]</scope>
    <source>
        <strain evidence="3">cv. SW 3</strain>
        <tissue evidence="2">Leaf</tissue>
    </source>
</reference>
<protein>
    <submittedName>
        <fullName evidence="2">Uncharacterized protein</fullName>
    </submittedName>
</protein>
<evidence type="ECO:0000256" key="1">
    <source>
        <dbReference type="SAM" id="MobiDB-lite"/>
    </source>
</evidence>
<dbReference type="OrthoDB" id="1728797at2759"/>
<dbReference type="AlphaFoldDB" id="A0A5A7TZP9"/>
<evidence type="ECO:0000313" key="3">
    <source>
        <dbReference type="Proteomes" id="UP000321393"/>
    </source>
</evidence>
<accession>A0A5A7TZP9</accession>
<organism evidence="2 3">
    <name type="scientific">Cucumis melo var. makuwa</name>
    <name type="common">Oriental melon</name>
    <dbReference type="NCBI Taxonomy" id="1194695"/>
    <lineage>
        <taxon>Eukaryota</taxon>
        <taxon>Viridiplantae</taxon>
        <taxon>Streptophyta</taxon>
        <taxon>Embryophyta</taxon>
        <taxon>Tracheophyta</taxon>
        <taxon>Spermatophyta</taxon>
        <taxon>Magnoliopsida</taxon>
        <taxon>eudicotyledons</taxon>
        <taxon>Gunneridae</taxon>
        <taxon>Pentapetalae</taxon>
        <taxon>rosids</taxon>
        <taxon>fabids</taxon>
        <taxon>Cucurbitales</taxon>
        <taxon>Cucurbitaceae</taxon>
        <taxon>Benincaseae</taxon>
        <taxon>Cucumis</taxon>
    </lineage>
</organism>
<name>A0A5A7TZP9_CUCMM</name>
<feature type="region of interest" description="Disordered" evidence="1">
    <location>
        <begin position="92"/>
        <end position="120"/>
    </location>
</feature>
<comment type="caution">
    <text evidence="2">The sequence shown here is derived from an EMBL/GenBank/DDBJ whole genome shotgun (WGS) entry which is preliminary data.</text>
</comment>
<feature type="compositionally biased region" description="Polar residues" evidence="1">
    <location>
        <begin position="108"/>
        <end position="120"/>
    </location>
</feature>
<dbReference type="EMBL" id="SSTE01012676">
    <property type="protein sequence ID" value="KAA0048630.1"/>
    <property type="molecule type" value="Genomic_DNA"/>
</dbReference>
<gene>
    <name evidence="2" type="ORF">E6C27_scaffold46360G00010</name>
</gene>
<proteinExistence type="predicted"/>
<feature type="region of interest" description="Disordered" evidence="1">
    <location>
        <begin position="1"/>
        <end position="62"/>
    </location>
</feature>
<evidence type="ECO:0000313" key="2">
    <source>
        <dbReference type="EMBL" id="KAA0048630.1"/>
    </source>
</evidence>